<evidence type="ECO:0000256" key="4">
    <source>
        <dbReference type="SAM" id="MobiDB-lite"/>
    </source>
</evidence>
<dbReference type="GO" id="GO:0034517">
    <property type="term" value="P:ribophagy"/>
    <property type="evidence" value="ECO:0007669"/>
    <property type="project" value="TreeGrafter"/>
</dbReference>
<protein>
    <recommendedName>
        <fullName evidence="5">Ubiquitin-like domain-containing protein</fullName>
    </recommendedName>
</protein>
<dbReference type="PROSITE" id="PS50053">
    <property type="entry name" value="UBIQUITIN_2"/>
    <property type="match status" value="1"/>
</dbReference>
<dbReference type="GO" id="GO:0019901">
    <property type="term" value="F:protein kinase binding"/>
    <property type="evidence" value="ECO:0007669"/>
    <property type="project" value="TreeGrafter"/>
</dbReference>
<dbReference type="GO" id="GO:0061723">
    <property type="term" value="P:glycophagy"/>
    <property type="evidence" value="ECO:0007669"/>
    <property type="project" value="TreeGrafter"/>
</dbReference>
<feature type="coiled-coil region" evidence="3">
    <location>
        <begin position="753"/>
        <end position="780"/>
    </location>
</feature>
<dbReference type="InterPro" id="IPR019460">
    <property type="entry name" value="Atg11_C"/>
</dbReference>
<dbReference type="SUPFAM" id="SSF54236">
    <property type="entry name" value="Ubiquitin-like"/>
    <property type="match status" value="1"/>
</dbReference>
<feature type="compositionally biased region" description="Low complexity" evidence="4">
    <location>
        <begin position="667"/>
        <end position="678"/>
    </location>
</feature>
<dbReference type="GO" id="GO:0034045">
    <property type="term" value="C:phagophore assembly site membrane"/>
    <property type="evidence" value="ECO:0007669"/>
    <property type="project" value="TreeGrafter"/>
</dbReference>
<gene>
    <name evidence="6" type="ORF">LARSCL_LOCUS2807</name>
</gene>
<dbReference type="GO" id="GO:0034727">
    <property type="term" value="P:piecemeal microautophagy of the nucleus"/>
    <property type="evidence" value="ECO:0007669"/>
    <property type="project" value="TreeGrafter"/>
</dbReference>
<evidence type="ECO:0000256" key="2">
    <source>
        <dbReference type="ARBA" id="ARBA00023054"/>
    </source>
</evidence>
<feature type="region of interest" description="Disordered" evidence="4">
    <location>
        <begin position="1412"/>
        <end position="1446"/>
    </location>
</feature>
<keyword evidence="7" id="KW-1185">Reference proteome</keyword>
<reference evidence="6 7" key="1">
    <citation type="submission" date="2024-04" db="EMBL/GenBank/DDBJ databases">
        <authorList>
            <person name="Rising A."/>
            <person name="Reimegard J."/>
            <person name="Sonavane S."/>
            <person name="Akerstrom W."/>
            <person name="Nylinder S."/>
            <person name="Hedman E."/>
            <person name="Kallberg Y."/>
        </authorList>
    </citation>
    <scope>NUCLEOTIDE SEQUENCE [LARGE SCALE GENOMIC DNA]</scope>
</reference>
<dbReference type="PANTHER" id="PTHR13222:SF1">
    <property type="entry name" value="RB1-INDUCIBLE COILED-COIL PROTEIN 1"/>
    <property type="match status" value="1"/>
</dbReference>
<name>A0AAV1Z4H3_9ARAC</name>
<proteinExistence type="predicted"/>
<feature type="compositionally biased region" description="Low complexity" evidence="4">
    <location>
        <begin position="1413"/>
        <end position="1428"/>
    </location>
</feature>
<dbReference type="GO" id="GO:0060090">
    <property type="term" value="F:molecular adaptor activity"/>
    <property type="evidence" value="ECO:0007669"/>
    <property type="project" value="TreeGrafter"/>
</dbReference>
<keyword evidence="2 3" id="KW-0175">Coiled coil</keyword>
<evidence type="ECO:0000313" key="6">
    <source>
        <dbReference type="EMBL" id="CAL1265910.1"/>
    </source>
</evidence>
<dbReference type="GO" id="GO:0000422">
    <property type="term" value="P:autophagy of mitochondrion"/>
    <property type="evidence" value="ECO:0007669"/>
    <property type="project" value="TreeGrafter"/>
</dbReference>
<dbReference type="InterPro" id="IPR000626">
    <property type="entry name" value="Ubiquitin-like_dom"/>
</dbReference>
<dbReference type="GO" id="GO:1990316">
    <property type="term" value="C:Atg1/ULK1 kinase complex"/>
    <property type="evidence" value="ECO:0007669"/>
    <property type="project" value="TreeGrafter"/>
</dbReference>
<dbReference type="PANTHER" id="PTHR13222">
    <property type="entry name" value="RB1-INDUCIBLE COILED-COIL"/>
    <property type="match status" value="1"/>
</dbReference>
<comment type="caution">
    <text evidence="6">The sequence shown here is derived from an EMBL/GenBank/DDBJ whole genome shotgun (WGS) entry which is preliminary data.</text>
</comment>
<dbReference type="CDD" id="cd17060">
    <property type="entry name" value="Ubl_RB1CC1"/>
    <property type="match status" value="1"/>
</dbReference>
<feature type="region of interest" description="Disordered" evidence="4">
    <location>
        <begin position="691"/>
        <end position="710"/>
    </location>
</feature>
<feature type="compositionally biased region" description="Low complexity" evidence="4">
    <location>
        <begin position="1228"/>
        <end position="1242"/>
    </location>
</feature>
<dbReference type="GO" id="GO:0061709">
    <property type="term" value="P:reticulophagy"/>
    <property type="evidence" value="ECO:0007669"/>
    <property type="project" value="TreeGrafter"/>
</dbReference>
<evidence type="ECO:0000256" key="3">
    <source>
        <dbReference type="SAM" id="Coils"/>
    </source>
</evidence>
<feature type="coiled-coil region" evidence="3">
    <location>
        <begin position="1123"/>
        <end position="1157"/>
    </location>
</feature>
<feature type="coiled-coil region" evidence="3">
    <location>
        <begin position="875"/>
        <end position="1067"/>
    </location>
</feature>
<dbReference type="GO" id="GO:0000045">
    <property type="term" value="P:autophagosome assembly"/>
    <property type="evidence" value="ECO:0007669"/>
    <property type="project" value="InterPro"/>
</dbReference>
<evidence type="ECO:0000313" key="7">
    <source>
        <dbReference type="Proteomes" id="UP001497382"/>
    </source>
</evidence>
<keyword evidence="1" id="KW-0072">Autophagy</keyword>
<dbReference type="EMBL" id="CAXIEN010000020">
    <property type="protein sequence ID" value="CAL1265910.1"/>
    <property type="molecule type" value="Genomic_DNA"/>
</dbReference>
<evidence type="ECO:0000259" key="5">
    <source>
        <dbReference type="PROSITE" id="PS50053"/>
    </source>
</evidence>
<dbReference type="InterPro" id="IPR029071">
    <property type="entry name" value="Ubiquitin-like_domsf"/>
</dbReference>
<accession>A0AAV1Z4H3</accession>
<feature type="compositionally biased region" description="Polar residues" evidence="4">
    <location>
        <begin position="1217"/>
        <end position="1227"/>
    </location>
</feature>
<sequence length="1446" mass="163457">MSLYVFIVSSGTTLKFDVEFAVKKVSELKNAIANRKGIPVQDQVLLCSGGEELKCDATVGNYSGAGTDTNPIFLFQKGLFDPNNSHCDHMMQNAPIITSLDPSIENDVKGCANMIPSIQALTVKFSLAQRFADYALKGKEECIALVRDQHLQQQGWAAVIANLDDIKDSLQKSFHHLCDLFGNFLENVPQFQEILKLALDDIALLAKVPVLPKLIGDIDESTEQDLETKHTLLTWFCTEPQYYIVSVAEKCQAGIAALDEECLMSLKEEFLNVLKNADNPEIKEVKGIGDRLASLNKMIEEFDKACNDQNEIKTLFSPDKMVHARDPNVLPDLCITFQRQLGLMLHNHLALIQTLEKCMKAKKELSDNINHRIQYISFIESNISRMQTKIQNFRKYMQSVMTQIDCLHQVHLAPQRYLKMCTEVCRRREFSVRFMKWATELSSQCSELYENEVSLRKNISKETKNMVDGLFPGMNDLPPPFAIECPQPFDQHLPEVTREDLDWLKSCVPELSHLCEVLPPEPLPCISQAESDSAFSSNIPSSLKIVSHVFEGTDLCEKPLCEKDGMSYKIAAPSSDFNSLPSEYASLPNEVFSLTSSPFEDSFLPNSSSETKIKRTRISQVSGLSVSAAIVEEKHSLSVESDGEEFETLDHYSTSPLETMQSLQEARLPSHPRLSSSSDAADYNIRKDHSLRVSKASSDSDAISPVQDRLKSSDSLLASTDFQGTEYYIDDSMPSSYTESNATSPLLRGNRLVKSHHVVLAELQKQLEEKNEALAGHSSSMENSNSNILKVHAKISALQKFIQELQKNLQHDFSNLKASVKDDLCEGMSQASQIVENINSYMQRLNQQMLLEKEEALGEVKKEFSLRENVYLHQLEVESQKLNDAENQILHYEERLQEALSSLEDLKHEKEQLYCDLQRQKELTKGYLLEHELELDLFKNQMKEKAEEQESKIIELNQALSNALSEITNLKEEKSRIEEDYNVKLQKEQSILFEMQEKQNNLNQEIIQLHESKDATNNTSELEMKLKLINNEKIQCLKDLEETQQNYDKLRAEIEASKETALKEMEEKLCHQHKKKLDAIGCHYRFILEALPFASDVESLDPELRSLLEDLRNGVIQDSDLWSDDLQAFTERHKKELDNLKEEVLKRQKERDKLILTLQSEHEEALEKLKSRITAESQVSFNEAINRLAKEKDAVIEDLRSRLSVVEAKLFAVKSHLSQYPSPTEGPSTTSDSSMSQSDSGASCSSKMLLSADESKLLTKLRKELDLVLEHTSSLSQSTHSSVVPCESLKKTPSQPSCFDCNNKISILTCNEGDLVLLCYEERHENFAVFHFGPFVHFLHSDSLQALNLKLPAGPNERWALGVVVKKEFCVTKKQENRYKVSCGTKFYRVKVKPWDRETALALHQLQRSTHMTSTICSSKPSTSQSSSKDADGGKGGSSSMSASAI</sequence>
<dbReference type="Proteomes" id="UP001497382">
    <property type="component" value="Unassembled WGS sequence"/>
</dbReference>
<dbReference type="Pfam" id="PF10377">
    <property type="entry name" value="ATG11"/>
    <property type="match status" value="1"/>
</dbReference>
<feature type="region of interest" description="Disordered" evidence="4">
    <location>
        <begin position="1217"/>
        <end position="1242"/>
    </location>
</feature>
<feature type="domain" description="Ubiquitin-like" evidence="5">
    <location>
        <begin position="25"/>
        <end position="63"/>
    </location>
</feature>
<evidence type="ECO:0000256" key="1">
    <source>
        <dbReference type="ARBA" id="ARBA00023006"/>
    </source>
</evidence>
<feature type="region of interest" description="Disordered" evidence="4">
    <location>
        <begin position="657"/>
        <end position="682"/>
    </location>
</feature>
<dbReference type="Gene3D" id="3.10.20.90">
    <property type="entry name" value="Phosphatidylinositol 3-kinase Catalytic Subunit, Chain A, domain 1"/>
    <property type="match status" value="1"/>
</dbReference>
<organism evidence="6 7">
    <name type="scientific">Larinioides sclopetarius</name>
    <dbReference type="NCBI Taxonomy" id="280406"/>
    <lineage>
        <taxon>Eukaryota</taxon>
        <taxon>Metazoa</taxon>
        <taxon>Ecdysozoa</taxon>
        <taxon>Arthropoda</taxon>
        <taxon>Chelicerata</taxon>
        <taxon>Arachnida</taxon>
        <taxon>Araneae</taxon>
        <taxon>Araneomorphae</taxon>
        <taxon>Entelegynae</taxon>
        <taxon>Araneoidea</taxon>
        <taxon>Araneidae</taxon>
        <taxon>Larinioides</taxon>
    </lineage>
</organism>
<dbReference type="InterPro" id="IPR040040">
    <property type="entry name" value="ATG11"/>
</dbReference>